<proteinExistence type="predicted"/>
<organism evidence="2 3">
    <name type="scientific">Rhizodiscina lignyota</name>
    <dbReference type="NCBI Taxonomy" id="1504668"/>
    <lineage>
        <taxon>Eukaryota</taxon>
        <taxon>Fungi</taxon>
        <taxon>Dikarya</taxon>
        <taxon>Ascomycota</taxon>
        <taxon>Pezizomycotina</taxon>
        <taxon>Dothideomycetes</taxon>
        <taxon>Pleosporomycetidae</taxon>
        <taxon>Aulographales</taxon>
        <taxon>Rhizodiscinaceae</taxon>
        <taxon>Rhizodiscina</taxon>
    </lineage>
</organism>
<dbReference type="AlphaFoldDB" id="A0A9P4IBI7"/>
<dbReference type="PANTHER" id="PTHR35006">
    <property type="entry name" value="GLYOXALASE FAMILY PROTEIN (AFU_ORTHOLOGUE AFUA_5G14830)"/>
    <property type="match status" value="1"/>
</dbReference>
<accession>A0A9P4IBI7</accession>
<reference evidence="2" key="1">
    <citation type="journal article" date="2020" name="Stud. Mycol.">
        <title>101 Dothideomycetes genomes: a test case for predicting lifestyles and emergence of pathogens.</title>
        <authorList>
            <person name="Haridas S."/>
            <person name="Albert R."/>
            <person name="Binder M."/>
            <person name="Bloem J."/>
            <person name="Labutti K."/>
            <person name="Salamov A."/>
            <person name="Andreopoulos B."/>
            <person name="Baker S."/>
            <person name="Barry K."/>
            <person name="Bills G."/>
            <person name="Bluhm B."/>
            <person name="Cannon C."/>
            <person name="Castanera R."/>
            <person name="Culley D."/>
            <person name="Daum C."/>
            <person name="Ezra D."/>
            <person name="Gonzalez J."/>
            <person name="Henrissat B."/>
            <person name="Kuo A."/>
            <person name="Liang C."/>
            <person name="Lipzen A."/>
            <person name="Lutzoni F."/>
            <person name="Magnuson J."/>
            <person name="Mondo S."/>
            <person name="Nolan M."/>
            <person name="Ohm R."/>
            <person name="Pangilinan J."/>
            <person name="Park H.-J."/>
            <person name="Ramirez L."/>
            <person name="Alfaro M."/>
            <person name="Sun H."/>
            <person name="Tritt A."/>
            <person name="Yoshinaga Y."/>
            <person name="Zwiers L.-H."/>
            <person name="Turgeon B."/>
            <person name="Goodwin S."/>
            <person name="Spatafora J."/>
            <person name="Crous P."/>
            <person name="Grigoriev I."/>
        </authorList>
    </citation>
    <scope>NUCLEOTIDE SEQUENCE</scope>
    <source>
        <strain evidence="2">CBS 133067</strain>
    </source>
</reference>
<sequence>MIDHAVVGTTPALFATTVKFYEKALAPLAYKKISEMPDKACGFGSAAPDFWVFANGQSDTPSHVALRAEDREAVSKFHEAAVEAGGKDNGEPGVRQHIHPNYFAAFVHDPAGNNVEVVCHNAE</sequence>
<name>A0A9P4IBI7_9PEZI</name>
<feature type="domain" description="VOC" evidence="1">
    <location>
        <begin position="1"/>
        <end position="120"/>
    </location>
</feature>
<evidence type="ECO:0000313" key="2">
    <source>
        <dbReference type="EMBL" id="KAF2096225.1"/>
    </source>
</evidence>
<protein>
    <submittedName>
        <fullName evidence="2">Glyoxalase/bleomycin resistance protein/dioxygenase</fullName>
    </submittedName>
</protein>
<keyword evidence="3" id="KW-1185">Reference proteome</keyword>
<dbReference type="CDD" id="cd07262">
    <property type="entry name" value="VOC_like"/>
    <property type="match status" value="1"/>
</dbReference>
<dbReference type="SUPFAM" id="SSF54593">
    <property type="entry name" value="Glyoxalase/Bleomycin resistance protein/Dihydroxybiphenyl dioxygenase"/>
    <property type="match status" value="1"/>
</dbReference>
<dbReference type="Proteomes" id="UP000799772">
    <property type="component" value="Unassembled WGS sequence"/>
</dbReference>
<comment type="caution">
    <text evidence="2">The sequence shown here is derived from an EMBL/GenBank/DDBJ whole genome shotgun (WGS) entry which is preliminary data.</text>
</comment>
<evidence type="ECO:0000259" key="1">
    <source>
        <dbReference type="PROSITE" id="PS51819"/>
    </source>
</evidence>
<gene>
    <name evidence="2" type="ORF">NA57DRAFT_59281</name>
</gene>
<dbReference type="Gene3D" id="3.10.180.10">
    <property type="entry name" value="2,3-Dihydroxybiphenyl 1,2-Dioxygenase, domain 1"/>
    <property type="match status" value="1"/>
</dbReference>
<dbReference type="InterPro" id="IPR029068">
    <property type="entry name" value="Glyas_Bleomycin-R_OHBP_Dase"/>
</dbReference>
<evidence type="ECO:0000313" key="3">
    <source>
        <dbReference type="Proteomes" id="UP000799772"/>
    </source>
</evidence>
<dbReference type="InterPro" id="IPR037523">
    <property type="entry name" value="VOC_core"/>
</dbReference>
<dbReference type="OrthoDB" id="10249419at2759"/>
<dbReference type="EMBL" id="ML978130">
    <property type="protein sequence ID" value="KAF2096225.1"/>
    <property type="molecule type" value="Genomic_DNA"/>
</dbReference>
<dbReference type="PROSITE" id="PS51819">
    <property type="entry name" value="VOC"/>
    <property type="match status" value="1"/>
</dbReference>
<dbReference type="PANTHER" id="PTHR35006:SF2">
    <property type="entry name" value="GLYOXALASE FAMILY PROTEIN (AFU_ORTHOLOGUE AFUA_5G14830)"/>
    <property type="match status" value="1"/>
</dbReference>